<evidence type="ECO:0000313" key="3">
    <source>
        <dbReference type="EMBL" id="RPB15027.1"/>
    </source>
</evidence>
<reference evidence="3 4" key="1">
    <citation type="journal article" date="2018" name="Nat. Ecol. Evol.">
        <title>Pezizomycetes genomes reveal the molecular basis of ectomycorrhizal truffle lifestyle.</title>
        <authorList>
            <person name="Murat C."/>
            <person name="Payen T."/>
            <person name="Noel B."/>
            <person name="Kuo A."/>
            <person name="Morin E."/>
            <person name="Chen J."/>
            <person name="Kohler A."/>
            <person name="Krizsan K."/>
            <person name="Balestrini R."/>
            <person name="Da Silva C."/>
            <person name="Montanini B."/>
            <person name="Hainaut M."/>
            <person name="Levati E."/>
            <person name="Barry K.W."/>
            <person name="Belfiori B."/>
            <person name="Cichocki N."/>
            <person name="Clum A."/>
            <person name="Dockter R.B."/>
            <person name="Fauchery L."/>
            <person name="Guy J."/>
            <person name="Iotti M."/>
            <person name="Le Tacon F."/>
            <person name="Lindquist E.A."/>
            <person name="Lipzen A."/>
            <person name="Malagnac F."/>
            <person name="Mello A."/>
            <person name="Molinier V."/>
            <person name="Miyauchi S."/>
            <person name="Poulain J."/>
            <person name="Riccioni C."/>
            <person name="Rubini A."/>
            <person name="Sitrit Y."/>
            <person name="Splivallo R."/>
            <person name="Traeger S."/>
            <person name="Wang M."/>
            <person name="Zifcakova L."/>
            <person name="Wipf D."/>
            <person name="Zambonelli A."/>
            <person name="Paolocci F."/>
            <person name="Nowrousian M."/>
            <person name="Ottonello S."/>
            <person name="Baldrian P."/>
            <person name="Spatafora J.W."/>
            <person name="Henrissat B."/>
            <person name="Nagy L.G."/>
            <person name="Aury J.M."/>
            <person name="Wincker P."/>
            <person name="Grigoriev I.V."/>
            <person name="Bonfante P."/>
            <person name="Martin F.M."/>
        </authorList>
    </citation>
    <scope>NUCLEOTIDE SEQUENCE [LARGE SCALE GENOMIC DNA]</scope>
    <source>
        <strain evidence="3 4">CCBAS932</strain>
    </source>
</reference>
<feature type="coiled-coil region" evidence="1">
    <location>
        <begin position="334"/>
        <end position="361"/>
    </location>
</feature>
<dbReference type="OrthoDB" id="5424856at2759"/>
<evidence type="ECO:0000313" key="4">
    <source>
        <dbReference type="Proteomes" id="UP000277580"/>
    </source>
</evidence>
<keyword evidence="4" id="KW-1185">Reference proteome</keyword>
<accession>A0A3N4KWX0</accession>
<proteinExistence type="predicted"/>
<feature type="region of interest" description="Disordered" evidence="2">
    <location>
        <begin position="1"/>
        <end position="41"/>
    </location>
</feature>
<name>A0A3N4KWX0_9PEZI</name>
<sequence>MENLIVREPTTAAIDTSVPISSPTSLSPVDDDHISLNPRSPSFSTDFLERNAGADLNHSQPLRVHSLVRKLGTAALAQNSDDGHSSRSVAVGSVAPDAPFALRPGVLDLSEDEGESEHEPQQEVTDTDYATDGLSEIASTVADTRPIIKTSRESTHASIFGPSSSTAAYGPAAAAASASPSASVSAPASASASASESATATASVSTPAAAVQQPIVQAPDASAAIGTMPTFPRGIGPAPGETGFSGTSKKPKTKKFSFLQLLRLKPKAPPEAPAAMSAAEKRALAAKERDNRIKEAEAAKRRKAATPTDIAPSRNPAVVRTQKEELLGRKKSHLREAKTELTLAQKDVELLMESIGELEEELATSAPVTATATV</sequence>
<protein>
    <submittedName>
        <fullName evidence="3">Uncharacterized protein</fullName>
    </submittedName>
</protein>
<keyword evidence="1" id="KW-0175">Coiled coil</keyword>
<dbReference type="Proteomes" id="UP000277580">
    <property type="component" value="Unassembled WGS sequence"/>
</dbReference>
<evidence type="ECO:0000256" key="1">
    <source>
        <dbReference type="SAM" id="Coils"/>
    </source>
</evidence>
<organism evidence="3 4">
    <name type="scientific">Morchella conica CCBAS932</name>
    <dbReference type="NCBI Taxonomy" id="1392247"/>
    <lineage>
        <taxon>Eukaryota</taxon>
        <taxon>Fungi</taxon>
        <taxon>Dikarya</taxon>
        <taxon>Ascomycota</taxon>
        <taxon>Pezizomycotina</taxon>
        <taxon>Pezizomycetes</taxon>
        <taxon>Pezizales</taxon>
        <taxon>Morchellaceae</taxon>
        <taxon>Morchella</taxon>
    </lineage>
</organism>
<dbReference type="EMBL" id="ML119115">
    <property type="protein sequence ID" value="RPB15027.1"/>
    <property type="molecule type" value="Genomic_DNA"/>
</dbReference>
<dbReference type="AlphaFoldDB" id="A0A3N4KWX0"/>
<feature type="compositionally biased region" description="Polar residues" evidence="2">
    <location>
        <begin position="18"/>
        <end position="27"/>
    </location>
</feature>
<evidence type="ECO:0000256" key="2">
    <source>
        <dbReference type="SAM" id="MobiDB-lite"/>
    </source>
</evidence>
<gene>
    <name evidence="3" type="ORF">P167DRAFT_582521</name>
</gene>
<feature type="region of interest" description="Disordered" evidence="2">
    <location>
        <begin position="110"/>
        <end position="131"/>
    </location>
</feature>
<dbReference type="InParanoid" id="A0A3N4KWX0"/>